<organism evidence="1">
    <name type="scientific">uncultured Caudovirales phage</name>
    <dbReference type="NCBI Taxonomy" id="2100421"/>
    <lineage>
        <taxon>Viruses</taxon>
        <taxon>Duplodnaviria</taxon>
        <taxon>Heunggongvirae</taxon>
        <taxon>Uroviricota</taxon>
        <taxon>Caudoviricetes</taxon>
        <taxon>Peduoviridae</taxon>
        <taxon>Maltschvirus</taxon>
        <taxon>Maltschvirus maltsch</taxon>
    </lineage>
</organism>
<gene>
    <name evidence="3" type="ORF">UFOVP1003_27</name>
    <name evidence="4" type="ORF">UFOVP1153_43</name>
    <name evidence="1" type="ORF">UFOVP493_43</name>
    <name evidence="2" type="ORF">UFOVP829_11</name>
</gene>
<reference evidence="1" key="1">
    <citation type="submission" date="2020-04" db="EMBL/GenBank/DDBJ databases">
        <authorList>
            <person name="Chiriac C."/>
            <person name="Salcher M."/>
            <person name="Ghai R."/>
            <person name="Kavagutti S V."/>
        </authorList>
    </citation>
    <scope>NUCLEOTIDE SEQUENCE</scope>
</reference>
<dbReference type="EMBL" id="LR796473">
    <property type="protein sequence ID" value="CAB4146841.1"/>
    <property type="molecule type" value="Genomic_DNA"/>
</dbReference>
<evidence type="ECO:0000313" key="3">
    <source>
        <dbReference type="EMBL" id="CAB4177656.1"/>
    </source>
</evidence>
<name>A0A6J5MLH0_9CAUD</name>
<evidence type="ECO:0000313" key="2">
    <source>
        <dbReference type="EMBL" id="CAB4164196.1"/>
    </source>
</evidence>
<dbReference type="EMBL" id="LR796764">
    <property type="protein sequence ID" value="CAB4164196.1"/>
    <property type="molecule type" value="Genomic_DNA"/>
</dbReference>
<dbReference type="EMBL" id="LR797104">
    <property type="protein sequence ID" value="CAB4187661.1"/>
    <property type="molecule type" value="Genomic_DNA"/>
</dbReference>
<proteinExistence type="predicted"/>
<dbReference type="EMBL" id="LR796951">
    <property type="protein sequence ID" value="CAB4177656.1"/>
    <property type="molecule type" value="Genomic_DNA"/>
</dbReference>
<accession>A0A6J5MLH0</accession>
<sequence length="164" mass="17855">MNPLPALYGNVARLVYGIERELECDSYQLTVTAPTVEITNISIYGGLTGWPSGGARLTPFIPVMDDLAGSQRRYMEFGTPQQLAFGGIRRGKVSLTGICTFQSSTPHVGNYVRILLTHAAALGYTGVITVPSIVTEFTINQNVNGYMRWTCLADSQGDFDLTQV</sequence>
<evidence type="ECO:0000313" key="4">
    <source>
        <dbReference type="EMBL" id="CAB4187661.1"/>
    </source>
</evidence>
<protein>
    <submittedName>
        <fullName evidence="1">Uncharacterized protein</fullName>
    </submittedName>
</protein>
<evidence type="ECO:0000313" key="1">
    <source>
        <dbReference type="EMBL" id="CAB4146841.1"/>
    </source>
</evidence>